<organism evidence="3 4">
    <name type="scientific">Anopheles culicifacies</name>
    <dbReference type="NCBI Taxonomy" id="139723"/>
    <lineage>
        <taxon>Eukaryota</taxon>
        <taxon>Metazoa</taxon>
        <taxon>Ecdysozoa</taxon>
        <taxon>Arthropoda</taxon>
        <taxon>Hexapoda</taxon>
        <taxon>Insecta</taxon>
        <taxon>Pterygota</taxon>
        <taxon>Neoptera</taxon>
        <taxon>Endopterygota</taxon>
        <taxon>Diptera</taxon>
        <taxon>Nematocera</taxon>
        <taxon>Culicoidea</taxon>
        <taxon>Culicidae</taxon>
        <taxon>Anophelinae</taxon>
        <taxon>Anopheles</taxon>
        <taxon>culicifacies species complex</taxon>
    </lineage>
</organism>
<feature type="transmembrane region" description="Helical" evidence="2">
    <location>
        <begin position="60"/>
        <end position="82"/>
    </location>
</feature>
<dbReference type="EnsemblMetazoa" id="ACUA018002-RA">
    <property type="protein sequence ID" value="ACUA018002-PA"/>
    <property type="gene ID" value="ACUA018002"/>
</dbReference>
<dbReference type="Proteomes" id="UP000075883">
    <property type="component" value="Unassembled WGS sequence"/>
</dbReference>
<evidence type="ECO:0000256" key="1">
    <source>
        <dbReference type="SAM" id="MobiDB-lite"/>
    </source>
</evidence>
<keyword evidence="2" id="KW-0472">Membrane</keyword>
<dbReference type="VEuPathDB" id="VectorBase:ACUA018002"/>
<sequence>MTEGGGAQFARPGVVGFEKKVLRQATVIPGDTLQLHHGGLQLVRPDTTGSRHGTVRGRRVVMLMVLMMIASVGSGTVSGGAIHTGKSTPVHTHRWLVVPVVYRRSRLPRCCSVGSLPVAEDARTAAELPSPSRTAVAVFSRFVRLVCSSLVELLTRRRSISVDWDGSGRGGEARGSFDPVPGPPSVSASAVRRAVSASRIEGKPPPVRLRRSRRFVPVPEAFAEVRKDADGVAPAPGGLGFF</sequence>
<dbReference type="EMBL" id="AXCM01002221">
    <property type="status" value="NOT_ANNOTATED_CDS"/>
    <property type="molecule type" value="Genomic_DNA"/>
</dbReference>
<dbReference type="AlphaFoldDB" id="A0A182MGX1"/>
<reference evidence="4" key="1">
    <citation type="submission" date="2013-09" db="EMBL/GenBank/DDBJ databases">
        <title>The Genome Sequence of Anopheles culicifacies species A.</title>
        <authorList>
            <consortium name="The Broad Institute Genomics Platform"/>
            <person name="Neafsey D.E."/>
            <person name="Besansky N."/>
            <person name="Howell P."/>
            <person name="Walton C."/>
            <person name="Young S.K."/>
            <person name="Zeng Q."/>
            <person name="Gargeya S."/>
            <person name="Fitzgerald M."/>
            <person name="Haas B."/>
            <person name="Abouelleil A."/>
            <person name="Allen A.W."/>
            <person name="Alvarado L."/>
            <person name="Arachchi H.M."/>
            <person name="Berlin A.M."/>
            <person name="Chapman S.B."/>
            <person name="Gainer-Dewar J."/>
            <person name="Goldberg J."/>
            <person name="Griggs A."/>
            <person name="Gujja S."/>
            <person name="Hansen M."/>
            <person name="Howarth C."/>
            <person name="Imamovic A."/>
            <person name="Ireland A."/>
            <person name="Larimer J."/>
            <person name="McCowan C."/>
            <person name="Murphy C."/>
            <person name="Pearson M."/>
            <person name="Poon T.W."/>
            <person name="Priest M."/>
            <person name="Roberts A."/>
            <person name="Saif S."/>
            <person name="Shea T."/>
            <person name="Sisk P."/>
            <person name="Sykes S."/>
            <person name="Wortman J."/>
            <person name="Nusbaum C."/>
            <person name="Birren B."/>
        </authorList>
    </citation>
    <scope>NUCLEOTIDE SEQUENCE [LARGE SCALE GENOMIC DNA]</scope>
    <source>
        <strain evidence="4">A-37</strain>
    </source>
</reference>
<accession>A0A182MGX1</accession>
<name>A0A182MGX1_9DIPT</name>
<proteinExistence type="predicted"/>
<evidence type="ECO:0000256" key="2">
    <source>
        <dbReference type="SAM" id="Phobius"/>
    </source>
</evidence>
<keyword evidence="4" id="KW-1185">Reference proteome</keyword>
<feature type="compositionally biased region" description="Low complexity" evidence="1">
    <location>
        <begin position="185"/>
        <end position="197"/>
    </location>
</feature>
<evidence type="ECO:0000313" key="4">
    <source>
        <dbReference type="Proteomes" id="UP000075883"/>
    </source>
</evidence>
<evidence type="ECO:0000313" key="3">
    <source>
        <dbReference type="EnsemblMetazoa" id="ACUA018002-PA"/>
    </source>
</evidence>
<feature type="region of interest" description="Disordered" evidence="1">
    <location>
        <begin position="164"/>
        <end position="197"/>
    </location>
</feature>
<keyword evidence="2" id="KW-0812">Transmembrane</keyword>
<reference evidence="3" key="2">
    <citation type="submission" date="2020-05" db="UniProtKB">
        <authorList>
            <consortium name="EnsemblMetazoa"/>
        </authorList>
    </citation>
    <scope>IDENTIFICATION</scope>
    <source>
        <strain evidence="3">A-37</strain>
    </source>
</reference>
<keyword evidence="2" id="KW-1133">Transmembrane helix</keyword>
<protein>
    <submittedName>
        <fullName evidence="3">Uncharacterized protein</fullName>
    </submittedName>
</protein>